<evidence type="ECO:0000313" key="5">
    <source>
        <dbReference type="Proteomes" id="UP000799776"/>
    </source>
</evidence>
<dbReference type="HAMAP" id="MF_03014">
    <property type="entry name" value="KFase"/>
    <property type="match status" value="1"/>
</dbReference>
<dbReference type="EMBL" id="ML978715">
    <property type="protein sequence ID" value="KAF2088926.1"/>
    <property type="molecule type" value="Genomic_DNA"/>
</dbReference>
<dbReference type="OrthoDB" id="420264at2759"/>
<keyword evidence="1 4" id="KW-0378">Hydrolase</keyword>
<reference evidence="4" key="1">
    <citation type="journal article" date="2020" name="Stud. Mycol.">
        <title>101 Dothideomycetes genomes: a test case for predicting lifestyles and emergence of pathogens.</title>
        <authorList>
            <person name="Haridas S."/>
            <person name="Albert R."/>
            <person name="Binder M."/>
            <person name="Bloem J."/>
            <person name="Labutti K."/>
            <person name="Salamov A."/>
            <person name="Andreopoulos B."/>
            <person name="Baker S."/>
            <person name="Barry K."/>
            <person name="Bills G."/>
            <person name="Bluhm B."/>
            <person name="Cannon C."/>
            <person name="Castanera R."/>
            <person name="Culley D."/>
            <person name="Daum C."/>
            <person name="Ezra D."/>
            <person name="Gonzalez J."/>
            <person name="Henrissat B."/>
            <person name="Kuo A."/>
            <person name="Liang C."/>
            <person name="Lipzen A."/>
            <person name="Lutzoni F."/>
            <person name="Magnuson J."/>
            <person name="Mondo S."/>
            <person name="Nolan M."/>
            <person name="Ohm R."/>
            <person name="Pangilinan J."/>
            <person name="Park H.-J."/>
            <person name="Ramirez L."/>
            <person name="Alfaro M."/>
            <person name="Sun H."/>
            <person name="Tritt A."/>
            <person name="Yoshinaga Y."/>
            <person name="Zwiers L.-H."/>
            <person name="Turgeon B."/>
            <person name="Goodwin S."/>
            <person name="Spatafora J."/>
            <person name="Crous P."/>
            <person name="Grigoriev I."/>
        </authorList>
    </citation>
    <scope>NUCLEOTIDE SEQUENCE</scope>
    <source>
        <strain evidence="4">CBS 121410</strain>
    </source>
</reference>
<evidence type="ECO:0000256" key="1">
    <source>
        <dbReference type="ARBA" id="ARBA00022801"/>
    </source>
</evidence>
<organism evidence="4 5">
    <name type="scientific">Saccharata proteae CBS 121410</name>
    <dbReference type="NCBI Taxonomy" id="1314787"/>
    <lineage>
        <taxon>Eukaryota</taxon>
        <taxon>Fungi</taxon>
        <taxon>Dikarya</taxon>
        <taxon>Ascomycota</taxon>
        <taxon>Pezizomycotina</taxon>
        <taxon>Dothideomycetes</taxon>
        <taxon>Dothideomycetes incertae sedis</taxon>
        <taxon>Botryosphaeriales</taxon>
        <taxon>Saccharataceae</taxon>
        <taxon>Saccharata</taxon>
    </lineage>
</organism>
<dbReference type="GO" id="GO:0004061">
    <property type="term" value="F:arylformamidase activity"/>
    <property type="evidence" value="ECO:0007669"/>
    <property type="project" value="InterPro"/>
</dbReference>
<evidence type="ECO:0000256" key="2">
    <source>
        <dbReference type="ARBA" id="ARBA00023079"/>
    </source>
</evidence>
<feature type="non-terminal residue" evidence="4">
    <location>
        <position position="304"/>
    </location>
</feature>
<evidence type="ECO:0000259" key="3">
    <source>
        <dbReference type="Pfam" id="PF20434"/>
    </source>
</evidence>
<accession>A0A6A5YBQ2</accession>
<proteinExistence type="inferred from homology"/>
<dbReference type="InterPro" id="IPR049492">
    <property type="entry name" value="BD-FAE-like_dom"/>
</dbReference>
<dbReference type="Gene3D" id="3.40.50.1820">
    <property type="entry name" value="alpha/beta hydrolase"/>
    <property type="match status" value="1"/>
</dbReference>
<dbReference type="Pfam" id="PF20434">
    <property type="entry name" value="BD-FAE"/>
    <property type="match status" value="1"/>
</dbReference>
<dbReference type="InterPro" id="IPR029058">
    <property type="entry name" value="AB_hydrolase_fold"/>
</dbReference>
<dbReference type="Proteomes" id="UP000799776">
    <property type="component" value="Unassembled WGS sequence"/>
</dbReference>
<keyword evidence="2" id="KW-0823">Tryptophan catabolism</keyword>
<dbReference type="PANTHER" id="PTHR48081:SF33">
    <property type="entry name" value="KYNURENINE FORMAMIDASE"/>
    <property type="match status" value="1"/>
</dbReference>
<feature type="domain" description="BD-FAE-like" evidence="3">
    <location>
        <begin position="19"/>
        <end position="255"/>
    </location>
</feature>
<gene>
    <name evidence="4" type="ORF">K490DRAFT_23018</name>
</gene>
<keyword evidence="5" id="KW-1185">Reference proteome</keyword>
<sequence length="304" mass="33276">EYPKHIKNISYGPSDLQTLDICLPRPPEKKTRDDAVWIIYIHGGAWRDPAITSSSFEPALEKLLKSKKLKYIAGFASVNYRLSPYPNHSTNPSSPSDPNRNAQHPAHVQDIAAAFKWLAQNYGVGFKGRQWIAVGHSCGATMALQLLKQPGVFADGNNASEVIEGEGSSPVTPCGIVGLAGLYDLPALAENHADEPAYAEFLTAAFGPDPAVWEAESPKPEYLRPDSWPNGRVVVLAESPQDQLVEPEQTWNFAEAAVQDPEQYWNGVGSGEFLKLMTLKGKHDELWSKGTGVKNAIEFALELL</sequence>
<dbReference type="AlphaFoldDB" id="A0A6A5YBQ2"/>
<protein>
    <submittedName>
        <fullName evidence="4">Alpha/beta-hydrolase</fullName>
    </submittedName>
</protein>
<dbReference type="PANTHER" id="PTHR48081">
    <property type="entry name" value="AB HYDROLASE SUPERFAMILY PROTEIN C4A8.06C"/>
    <property type="match status" value="1"/>
</dbReference>
<evidence type="ECO:0000313" key="4">
    <source>
        <dbReference type="EMBL" id="KAF2088926.1"/>
    </source>
</evidence>
<dbReference type="GO" id="GO:0019441">
    <property type="term" value="P:L-tryptophan catabolic process to kynurenine"/>
    <property type="evidence" value="ECO:0007669"/>
    <property type="project" value="InterPro"/>
</dbReference>
<dbReference type="InterPro" id="IPR050300">
    <property type="entry name" value="GDXG_lipolytic_enzyme"/>
</dbReference>
<name>A0A6A5YBQ2_9PEZI</name>
<feature type="non-terminal residue" evidence="4">
    <location>
        <position position="1"/>
    </location>
</feature>
<dbReference type="InterPro" id="IPR027519">
    <property type="entry name" value="KFase_ver/fungi-typ"/>
</dbReference>
<dbReference type="SUPFAM" id="SSF53474">
    <property type="entry name" value="alpha/beta-Hydrolases"/>
    <property type="match status" value="1"/>
</dbReference>